<dbReference type="GO" id="GO:0003676">
    <property type="term" value="F:nucleic acid binding"/>
    <property type="evidence" value="ECO:0007669"/>
    <property type="project" value="InterPro"/>
</dbReference>
<feature type="region of interest" description="Disordered" evidence="7">
    <location>
        <begin position="312"/>
        <end position="373"/>
    </location>
</feature>
<feature type="compositionally biased region" description="Low complexity" evidence="7">
    <location>
        <begin position="123"/>
        <end position="137"/>
    </location>
</feature>
<keyword evidence="3" id="KW-0677">Repeat</keyword>
<dbReference type="InterPro" id="IPR004827">
    <property type="entry name" value="bZIP"/>
</dbReference>
<dbReference type="PANTHER" id="PTHR23067">
    <property type="entry name" value="DOUBLE-STRANDED RNA-BINDING ZINC FINGER PROTEIN"/>
    <property type="match status" value="1"/>
</dbReference>
<dbReference type="Pfam" id="PF12874">
    <property type="entry name" value="zf-met"/>
    <property type="match status" value="4"/>
</dbReference>
<keyword evidence="5" id="KW-0862">Zinc</keyword>
<dbReference type="PANTHER" id="PTHR23067:SF6">
    <property type="entry name" value="ZINC FINGER PROTEIN 385C"/>
    <property type="match status" value="1"/>
</dbReference>
<keyword evidence="2" id="KW-0479">Metal-binding</keyword>
<dbReference type="InterPro" id="IPR013087">
    <property type="entry name" value="Znf_C2H2_type"/>
</dbReference>
<evidence type="ECO:0008006" key="12">
    <source>
        <dbReference type="Google" id="ProtNLM"/>
    </source>
</evidence>
<dbReference type="PROSITE" id="PS00036">
    <property type="entry name" value="BZIP_BASIC"/>
    <property type="match status" value="1"/>
</dbReference>
<feature type="compositionally biased region" description="Polar residues" evidence="7">
    <location>
        <begin position="328"/>
        <end position="337"/>
    </location>
</feature>
<dbReference type="EMBL" id="JADWDJ010000022">
    <property type="protein sequence ID" value="KAG5262443.1"/>
    <property type="molecule type" value="Genomic_DNA"/>
</dbReference>
<comment type="subcellular location">
    <subcellularLocation>
        <location evidence="1">Nucleus</location>
    </subcellularLocation>
</comment>
<evidence type="ECO:0000256" key="4">
    <source>
        <dbReference type="ARBA" id="ARBA00022771"/>
    </source>
</evidence>
<evidence type="ECO:0000259" key="8">
    <source>
        <dbReference type="PROSITE" id="PS00028"/>
    </source>
</evidence>
<evidence type="ECO:0000259" key="9">
    <source>
        <dbReference type="PROSITE" id="PS00036"/>
    </source>
</evidence>
<accession>A0AAV6FI13</accession>
<evidence type="ECO:0000313" key="10">
    <source>
        <dbReference type="EMBL" id="KAG5262443.1"/>
    </source>
</evidence>
<feature type="domain" description="BZIP" evidence="9">
    <location>
        <begin position="229"/>
        <end position="244"/>
    </location>
</feature>
<keyword evidence="4" id="KW-0863">Zinc-finger</keyword>
<evidence type="ECO:0000256" key="6">
    <source>
        <dbReference type="ARBA" id="ARBA00023242"/>
    </source>
</evidence>
<dbReference type="Gene3D" id="3.30.160.60">
    <property type="entry name" value="Classic Zinc Finger"/>
    <property type="match status" value="4"/>
</dbReference>
<dbReference type="InterPro" id="IPR036236">
    <property type="entry name" value="Znf_C2H2_sf"/>
</dbReference>
<dbReference type="GO" id="GO:0005634">
    <property type="term" value="C:nucleus"/>
    <property type="evidence" value="ECO:0007669"/>
    <property type="project" value="UniProtKB-SubCell"/>
</dbReference>
<evidence type="ECO:0000256" key="1">
    <source>
        <dbReference type="ARBA" id="ARBA00004123"/>
    </source>
</evidence>
<feature type="domain" description="C2H2-type" evidence="8">
    <location>
        <begin position="442"/>
        <end position="464"/>
    </location>
</feature>
<dbReference type="FunFam" id="3.30.160.60:FF:000121">
    <property type="entry name" value="zinc finger protein 385B isoform X1"/>
    <property type="match status" value="1"/>
</dbReference>
<dbReference type="InterPro" id="IPR051845">
    <property type="entry name" value="Znf385"/>
</dbReference>
<feature type="region of interest" description="Disordered" evidence="7">
    <location>
        <begin position="1"/>
        <end position="60"/>
    </location>
</feature>
<feature type="compositionally biased region" description="Polar residues" evidence="7">
    <location>
        <begin position="38"/>
        <end position="47"/>
    </location>
</feature>
<gene>
    <name evidence="10" type="ORF">AALO_G00275190</name>
</gene>
<name>A0AAV6FI13_9TELE</name>
<feature type="region of interest" description="Disordered" evidence="7">
    <location>
        <begin position="455"/>
        <end position="483"/>
    </location>
</feature>
<dbReference type="GO" id="GO:0003700">
    <property type="term" value="F:DNA-binding transcription factor activity"/>
    <property type="evidence" value="ECO:0007669"/>
    <property type="project" value="InterPro"/>
</dbReference>
<dbReference type="SMART" id="SM00355">
    <property type="entry name" value="ZnF_C2H2"/>
    <property type="match status" value="4"/>
</dbReference>
<organism evidence="10 11">
    <name type="scientific">Alosa alosa</name>
    <name type="common">allis shad</name>
    <dbReference type="NCBI Taxonomy" id="278164"/>
    <lineage>
        <taxon>Eukaryota</taxon>
        <taxon>Metazoa</taxon>
        <taxon>Chordata</taxon>
        <taxon>Craniata</taxon>
        <taxon>Vertebrata</taxon>
        <taxon>Euteleostomi</taxon>
        <taxon>Actinopterygii</taxon>
        <taxon>Neopterygii</taxon>
        <taxon>Teleostei</taxon>
        <taxon>Clupei</taxon>
        <taxon>Clupeiformes</taxon>
        <taxon>Clupeoidei</taxon>
        <taxon>Clupeidae</taxon>
        <taxon>Alosa</taxon>
    </lineage>
</organism>
<dbReference type="SUPFAM" id="SSF57667">
    <property type="entry name" value="beta-beta-alpha zinc fingers"/>
    <property type="match status" value="4"/>
</dbReference>
<feature type="region of interest" description="Disordered" evidence="7">
    <location>
        <begin position="405"/>
        <end position="432"/>
    </location>
</feature>
<protein>
    <recommendedName>
        <fullName evidence="12">Zinc finger protein 385C</fullName>
    </recommendedName>
</protein>
<dbReference type="SMART" id="SM00451">
    <property type="entry name" value="ZnF_U1"/>
    <property type="match status" value="4"/>
</dbReference>
<evidence type="ECO:0000256" key="3">
    <source>
        <dbReference type="ARBA" id="ARBA00022737"/>
    </source>
</evidence>
<keyword evidence="6" id="KW-0539">Nucleus</keyword>
<evidence type="ECO:0000256" key="2">
    <source>
        <dbReference type="ARBA" id="ARBA00022723"/>
    </source>
</evidence>
<feature type="compositionally biased region" description="Basic and acidic residues" evidence="7">
    <location>
        <begin position="343"/>
        <end position="354"/>
    </location>
</feature>
<sequence>MFGADDRGASLKRTGTGMKRPFSPTPAGNGDTPADSHVNGTASSSSDACERDPRPKRERKQRTLTLCEVCNIQLNSSAQAQIHYNGKTHLRRLRQASLGKGHAGGGAGAGGGGGSSSKNNTGSPAQGSPLLASLSLPGRPLQPQLDLKHFLPLRVNGTTPLSLFPNFNTMDPVQKAVINHTFGVPQPLKKKQIISCNICHLRFNSTNQAEAHYKGHKHARKLKALDNMKNKQRNHGAAGREREKEREREREREKEREREREREPEEVKIETPQPLMDTTLAERTAVSETQPGVCKLEEAQGSSLMLTPVSETSSLDAPAHLSPEVSPVSGQPESVTDSPPAPEPEHPEPPKSEGDPPSSVDEEKDPKKSSKQHLHCPVCKITVNSSSQLEAHYSGSKHKLMLEGQSVQPRRRGKLVSSRMATRTKRHGNKSCTPLASQSFHCDICDITVNSETQLKQHTSSRRHKDRLAGKPPKPKFSPYTKSQTNSVLALKHALHAQLQTTSFSHRASSVAVPNSVRWNGFSGVSGGALSTLGGLCHPCAITTISPQTKLALQKQLSKTLTASFLPSPLTQATLCTMATNPLTLRHAPGPATIIQTPLLSPALFRPAPGPLRATHAPIIFSPY</sequence>
<dbReference type="InterPro" id="IPR003604">
    <property type="entry name" value="Matrin/U1-like-C_Znf_C2H2"/>
</dbReference>
<proteinExistence type="predicted"/>
<dbReference type="AlphaFoldDB" id="A0AAV6FI13"/>
<evidence type="ECO:0000256" key="5">
    <source>
        <dbReference type="ARBA" id="ARBA00022833"/>
    </source>
</evidence>
<evidence type="ECO:0000256" key="7">
    <source>
        <dbReference type="SAM" id="MobiDB-lite"/>
    </source>
</evidence>
<feature type="domain" description="C2H2-type" evidence="8">
    <location>
        <begin position="196"/>
        <end position="218"/>
    </location>
</feature>
<comment type="caution">
    <text evidence="10">The sequence shown here is derived from an EMBL/GenBank/DDBJ whole genome shotgun (WGS) entry which is preliminary data.</text>
</comment>
<reference evidence="10" key="1">
    <citation type="submission" date="2020-10" db="EMBL/GenBank/DDBJ databases">
        <title>Chromosome-scale genome assembly of the Allis shad, Alosa alosa.</title>
        <authorList>
            <person name="Margot Z."/>
            <person name="Christophe K."/>
            <person name="Cabau C."/>
            <person name="Louis A."/>
            <person name="Berthelot C."/>
            <person name="Parey E."/>
            <person name="Roest Crollius H."/>
            <person name="Montfort J."/>
            <person name="Robinson-Rechavi M."/>
            <person name="Bucao C."/>
            <person name="Bouchez O."/>
            <person name="Gislard M."/>
            <person name="Lluch J."/>
            <person name="Milhes M."/>
            <person name="Lampietro C."/>
            <person name="Lopez Roques C."/>
            <person name="Donnadieu C."/>
            <person name="Braasch I."/>
            <person name="Desvignes T."/>
            <person name="Postlethwait J."/>
            <person name="Bobe J."/>
            <person name="Guiguen Y."/>
        </authorList>
    </citation>
    <scope>NUCLEOTIDE SEQUENCE</scope>
    <source>
        <strain evidence="10">M-15738</strain>
        <tissue evidence="10">Blood</tissue>
    </source>
</reference>
<feature type="region of interest" description="Disordered" evidence="7">
    <location>
        <begin position="226"/>
        <end position="278"/>
    </location>
</feature>
<keyword evidence="11" id="KW-1185">Reference proteome</keyword>
<feature type="region of interest" description="Disordered" evidence="7">
    <location>
        <begin position="99"/>
        <end position="137"/>
    </location>
</feature>
<dbReference type="PROSITE" id="PS00028">
    <property type="entry name" value="ZINC_FINGER_C2H2_1"/>
    <property type="match status" value="2"/>
</dbReference>
<evidence type="ECO:0000313" key="11">
    <source>
        <dbReference type="Proteomes" id="UP000823561"/>
    </source>
</evidence>
<feature type="compositionally biased region" description="Basic and acidic residues" evidence="7">
    <location>
        <begin position="238"/>
        <end position="269"/>
    </location>
</feature>
<dbReference type="GO" id="GO:0008270">
    <property type="term" value="F:zinc ion binding"/>
    <property type="evidence" value="ECO:0007669"/>
    <property type="project" value="UniProtKB-KW"/>
</dbReference>
<feature type="compositionally biased region" description="Gly residues" evidence="7">
    <location>
        <begin position="101"/>
        <end position="115"/>
    </location>
</feature>
<dbReference type="Proteomes" id="UP000823561">
    <property type="component" value="Chromosome 22"/>
</dbReference>